<dbReference type="PANTHER" id="PTHR11831">
    <property type="entry name" value="30S 40S RIBOSOMAL PROTEIN"/>
    <property type="match status" value="1"/>
</dbReference>
<evidence type="ECO:0000256" key="5">
    <source>
        <dbReference type="ARBA" id="ARBA00023274"/>
    </source>
</evidence>
<dbReference type="NCBIfam" id="TIGR01017">
    <property type="entry name" value="rpsD_bact"/>
    <property type="match status" value="1"/>
</dbReference>
<evidence type="ECO:0000256" key="1">
    <source>
        <dbReference type="ARBA" id="ARBA00007465"/>
    </source>
</evidence>
<dbReference type="FunFam" id="3.10.290.10:FF:000001">
    <property type="entry name" value="30S ribosomal protein S4"/>
    <property type="match status" value="1"/>
</dbReference>
<comment type="function">
    <text evidence="7">One of the primary rRNA binding proteins, it binds directly to 16S rRNA where it nucleates assembly of the body of the 30S subunit.</text>
</comment>
<dbReference type="CDD" id="cd00165">
    <property type="entry name" value="S4"/>
    <property type="match status" value="1"/>
</dbReference>
<evidence type="ECO:0000313" key="12">
    <source>
        <dbReference type="Proteomes" id="UP000176645"/>
    </source>
</evidence>
<dbReference type="PANTHER" id="PTHR11831:SF4">
    <property type="entry name" value="SMALL RIBOSOMAL SUBUNIT PROTEIN US4M"/>
    <property type="match status" value="1"/>
</dbReference>
<comment type="caution">
    <text evidence="11">The sequence shown here is derived from an EMBL/GenBank/DDBJ whole genome shotgun (WGS) entry which is preliminary data.</text>
</comment>
<dbReference type="InterPro" id="IPR005709">
    <property type="entry name" value="Ribosomal_uS4_bac-type"/>
</dbReference>
<comment type="similarity">
    <text evidence="1 7">Belongs to the universal ribosomal protein uS4 family.</text>
</comment>
<accession>A0A1G1WGY9</accession>
<dbReference type="GO" id="GO:0015935">
    <property type="term" value="C:small ribosomal subunit"/>
    <property type="evidence" value="ECO:0007669"/>
    <property type="project" value="InterPro"/>
</dbReference>
<dbReference type="NCBIfam" id="NF003717">
    <property type="entry name" value="PRK05327.1"/>
    <property type="match status" value="1"/>
</dbReference>
<dbReference type="GO" id="GO:0003735">
    <property type="term" value="F:structural constituent of ribosome"/>
    <property type="evidence" value="ECO:0007669"/>
    <property type="project" value="InterPro"/>
</dbReference>
<dbReference type="Proteomes" id="UP000176645">
    <property type="component" value="Unassembled WGS sequence"/>
</dbReference>
<dbReference type="EMBL" id="MHCU01000061">
    <property type="protein sequence ID" value="OGY26700.1"/>
    <property type="molecule type" value="Genomic_DNA"/>
</dbReference>
<keyword evidence="4 7" id="KW-0689">Ribosomal protein</keyword>
<name>A0A1G1WGY9_9BACT</name>
<evidence type="ECO:0000256" key="8">
    <source>
        <dbReference type="SAM" id="MobiDB-lite"/>
    </source>
</evidence>
<evidence type="ECO:0000256" key="6">
    <source>
        <dbReference type="ARBA" id="ARBA00035254"/>
    </source>
</evidence>
<organism evidence="11 12">
    <name type="scientific">Candidatus Woykebacteria bacterium RBG_19FT_COMBO_43_10</name>
    <dbReference type="NCBI Taxonomy" id="1802598"/>
    <lineage>
        <taxon>Bacteria</taxon>
        <taxon>Candidatus Woykeibacteriota</taxon>
    </lineage>
</organism>
<gene>
    <name evidence="7" type="primary">rpsD</name>
    <name evidence="11" type="ORF">A2Z42_01405</name>
</gene>
<dbReference type="InterPro" id="IPR001912">
    <property type="entry name" value="Ribosomal_uS4_N"/>
</dbReference>
<evidence type="ECO:0000259" key="9">
    <source>
        <dbReference type="SMART" id="SM00363"/>
    </source>
</evidence>
<keyword evidence="2 7" id="KW-0699">rRNA-binding</keyword>
<dbReference type="GO" id="GO:0006412">
    <property type="term" value="P:translation"/>
    <property type="evidence" value="ECO:0007669"/>
    <property type="project" value="UniProtKB-UniRule"/>
</dbReference>
<dbReference type="AlphaFoldDB" id="A0A1G1WGY9"/>
<feature type="domain" description="Small ribosomal subunit protein uS4 N-terminal" evidence="10">
    <location>
        <begin position="3"/>
        <end position="100"/>
    </location>
</feature>
<dbReference type="InterPro" id="IPR022801">
    <property type="entry name" value="Ribosomal_uS4"/>
</dbReference>
<comment type="subunit">
    <text evidence="7">Part of the 30S ribosomal subunit. Contacts protein S5. The interaction surface between S4 and S5 is involved in control of translational fidelity.</text>
</comment>
<proteinExistence type="inferred from homology"/>
<dbReference type="GO" id="GO:0019843">
    <property type="term" value="F:rRNA binding"/>
    <property type="evidence" value="ECO:0007669"/>
    <property type="project" value="UniProtKB-UniRule"/>
</dbReference>
<dbReference type="GO" id="GO:0042274">
    <property type="term" value="P:ribosomal small subunit biogenesis"/>
    <property type="evidence" value="ECO:0007669"/>
    <property type="project" value="TreeGrafter"/>
</dbReference>
<comment type="function">
    <text evidence="7">With S5 and S12 plays an important role in translational accuracy.</text>
</comment>
<keyword evidence="3 7" id="KW-0694">RNA-binding</keyword>
<dbReference type="InterPro" id="IPR036986">
    <property type="entry name" value="S4_RNA-bd_sf"/>
</dbReference>
<dbReference type="FunFam" id="1.10.1050.10:FF:000001">
    <property type="entry name" value="30S ribosomal protein S4"/>
    <property type="match status" value="1"/>
</dbReference>
<keyword evidence="5 7" id="KW-0687">Ribonucleoprotein</keyword>
<dbReference type="Gene3D" id="3.10.290.10">
    <property type="entry name" value="RNA-binding S4 domain"/>
    <property type="match status" value="1"/>
</dbReference>
<dbReference type="Pfam" id="PF00163">
    <property type="entry name" value="Ribosomal_S4"/>
    <property type="match status" value="1"/>
</dbReference>
<dbReference type="Gene3D" id="1.10.1050.10">
    <property type="entry name" value="Ribosomal Protein S4 Delta 41, Chain A, domain 1"/>
    <property type="match status" value="1"/>
</dbReference>
<evidence type="ECO:0000256" key="3">
    <source>
        <dbReference type="ARBA" id="ARBA00022884"/>
    </source>
</evidence>
<evidence type="ECO:0000313" key="11">
    <source>
        <dbReference type="EMBL" id="OGY26700.1"/>
    </source>
</evidence>
<feature type="domain" description="RNA-binding S4" evidence="9">
    <location>
        <begin position="101"/>
        <end position="165"/>
    </location>
</feature>
<dbReference type="SMART" id="SM01390">
    <property type="entry name" value="Ribosomal_S4"/>
    <property type="match status" value="1"/>
</dbReference>
<evidence type="ECO:0000256" key="7">
    <source>
        <dbReference type="HAMAP-Rule" id="MF_01306"/>
    </source>
</evidence>
<feature type="region of interest" description="Disordered" evidence="8">
    <location>
        <begin position="28"/>
        <end position="48"/>
    </location>
</feature>
<protein>
    <recommendedName>
        <fullName evidence="6 7">Small ribosomal subunit protein uS4</fullName>
    </recommendedName>
</protein>
<dbReference type="PROSITE" id="PS50889">
    <property type="entry name" value="S4"/>
    <property type="match status" value="1"/>
</dbReference>
<dbReference type="SMART" id="SM00363">
    <property type="entry name" value="S4"/>
    <property type="match status" value="1"/>
</dbReference>
<evidence type="ECO:0000256" key="2">
    <source>
        <dbReference type="ARBA" id="ARBA00022730"/>
    </source>
</evidence>
<dbReference type="SUPFAM" id="SSF55174">
    <property type="entry name" value="Alpha-L RNA-binding motif"/>
    <property type="match status" value="1"/>
</dbReference>
<dbReference type="Pfam" id="PF01479">
    <property type="entry name" value="S4"/>
    <property type="match status" value="1"/>
</dbReference>
<evidence type="ECO:0000256" key="4">
    <source>
        <dbReference type="ARBA" id="ARBA00022980"/>
    </source>
</evidence>
<dbReference type="HAMAP" id="MF_01306_B">
    <property type="entry name" value="Ribosomal_uS4_B"/>
    <property type="match status" value="1"/>
</dbReference>
<sequence>MARYTGPKFKLDRREGVNLFLKGKRSFSGKHPIDKKGAVPPGQHGQKSLRKKYSDFGLQLREKQKVKRMYGVLEKQFRRYFKEASREKGDTGLALMKALETRLDNIVYQLGFASSRAAARQLVNHGHVLVNDKKVDIPSFNVKAGDVVSLKQKSQKLDSVAEALKIKGESKPSWLERKGLVGKVVKLPQTEDVEAIANEQLIVEYYSR</sequence>
<dbReference type="InterPro" id="IPR002942">
    <property type="entry name" value="S4_RNA-bd"/>
</dbReference>
<evidence type="ECO:0000259" key="10">
    <source>
        <dbReference type="SMART" id="SM01390"/>
    </source>
</evidence>
<reference evidence="11 12" key="1">
    <citation type="journal article" date="2016" name="Nat. Commun.">
        <title>Thousands of microbial genomes shed light on interconnected biogeochemical processes in an aquifer system.</title>
        <authorList>
            <person name="Anantharaman K."/>
            <person name="Brown C.T."/>
            <person name="Hug L.A."/>
            <person name="Sharon I."/>
            <person name="Castelle C.J."/>
            <person name="Probst A.J."/>
            <person name="Thomas B.C."/>
            <person name="Singh A."/>
            <person name="Wilkins M.J."/>
            <person name="Karaoz U."/>
            <person name="Brodie E.L."/>
            <person name="Williams K.H."/>
            <person name="Hubbard S.S."/>
            <person name="Banfield J.F."/>
        </authorList>
    </citation>
    <scope>NUCLEOTIDE SEQUENCE [LARGE SCALE GENOMIC DNA]</scope>
</reference>